<feature type="transmembrane region" description="Helical" evidence="6">
    <location>
        <begin position="192"/>
        <end position="212"/>
    </location>
</feature>
<evidence type="ECO:0000259" key="7">
    <source>
        <dbReference type="Pfam" id="PF13886"/>
    </source>
</evidence>
<feature type="transmembrane region" description="Helical" evidence="6">
    <location>
        <begin position="154"/>
        <end position="180"/>
    </location>
</feature>
<sequence length="682" mass="71455">MSGEAIYAALLSARGSSASSTNNPLPTATAAPIDYGGDDQGLNIYNALLAAAAARGEATSLSNTPSVSSSPPSSSTLLEAHSNVVQLATTSSNNTLITTGFFTDRLESLPSALTAVLGVIALLLALGTLGGGARSMLIGSQWGRERGTIQGKAYLGGGVGGIVFGGTAVGALAAVLILVIVGRQDDPTLGTYGTLAIVLCSSILGAGLGGRFRWAARGACALLGSTSLTLLLTVSFHLSTLLPRLILLAILTPLSLLLAFLPRTVHSLSIFSALTGAYLLVIAIDLFVHLGFVDALGLLVARNGVCSEGAAEIVVVEWGTGGAKGLVAGWWLCAIIGGAWQCWLGGENGEVDETWNSYLSSFIPFTDLPSKRRRSPWDEDEEEKQHGRETSDVWDSDLEGVGMRESRTAPARYRAKGESDSEDEDDDGEEEMRDVKRGLWSPSLREDEEMRMGLKKVGGAGMRPESALSGSTMVGGSGSVGRSLMAEKERMGLEESDSDDSDDDEEGAKSLAPHSPHRPHRTADDDEEASHLVSSLPTLTTTPRRTDKKSTFRSLFSRSSAKPASYRGTPPPSSPLQSHSHSHHAPLASPSSSSSSPAELAPAPNPKPQHAVPATPSLIHALQRVQEAQRRARGAIAAPQPSPASPRPRVSSGGSDASGAGGRVRKASYDEWWKEVVEKSGK</sequence>
<feature type="compositionally biased region" description="Low complexity" evidence="5">
    <location>
        <begin position="575"/>
        <end position="602"/>
    </location>
</feature>
<name>A0A1Y2EZB1_9BASI</name>
<dbReference type="EMBL" id="MCGR01000033">
    <property type="protein sequence ID" value="ORY76923.1"/>
    <property type="molecule type" value="Genomic_DNA"/>
</dbReference>
<feature type="compositionally biased region" description="Acidic residues" evidence="5">
    <location>
        <begin position="420"/>
        <end position="432"/>
    </location>
</feature>
<keyword evidence="3 6" id="KW-1133">Transmembrane helix</keyword>
<evidence type="ECO:0000313" key="9">
    <source>
        <dbReference type="Proteomes" id="UP000193467"/>
    </source>
</evidence>
<comment type="subcellular location">
    <subcellularLocation>
        <location evidence="1">Membrane</location>
        <topology evidence="1">Multi-pass membrane protein</topology>
    </subcellularLocation>
</comment>
<feature type="transmembrane region" description="Helical" evidence="6">
    <location>
        <begin position="219"/>
        <end position="238"/>
    </location>
</feature>
<feature type="domain" description="TM7S3/TM198-like" evidence="7">
    <location>
        <begin position="163"/>
        <end position="342"/>
    </location>
</feature>
<evidence type="ECO:0000256" key="1">
    <source>
        <dbReference type="ARBA" id="ARBA00004141"/>
    </source>
</evidence>
<evidence type="ECO:0000256" key="3">
    <source>
        <dbReference type="ARBA" id="ARBA00022989"/>
    </source>
</evidence>
<reference evidence="8 9" key="1">
    <citation type="submission" date="2016-07" db="EMBL/GenBank/DDBJ databases">
        <title>Pervasive Adenine N6-methylation of Active Genes in Fungi.</title>
        <authorList>
            <consortium name="DOE Joint Genome Institute"/>
            <person name="Mondo S.J."/>
            <person name="Dannebaum R.O."/>
            <person name="Kuo R.C."/>
            <person name="Labutti K."/>
            <person name="Haridas S."/>
            <person name="Kuo A."/>
            <person name="Salamov A."/>
            <person name="Ahrendt S.R."/>
            <person name="Lipzen A."/>
            <person name="Sullivan W."/>
            <person name="Andreopoulos W.B."/>
            <person name="Clum A."/>
            <person name="Lindquist E."/>
            <person name="Daum C."/>
            <person name="Ramamoorthy G.K."/>
            <person name="Gryganskyi A."/>
            <person name="Culley D."/>
            <person name="Magnuson J.K."/>
            <person name="James T.Y."/>
            <person name="O'Malley M.A."/>
            <person name="Stajich J.E."/>
            <person name="Spatafora J.W."/>
            <person name="Visel A."/>
            <person name="Grigoriev I.V."/>
        </authorList>
    </citation>
    <scope>NUCLEOTIDE SEQUENCE [LARGE SCALE GENOMIC DNA]</scope>
    <source>
        <strain evidence="8 9">62-1032</strain>
    </source>
</reference>
<proteinExistence type="predicted"/>
<feature type="region of interest" description="Disordered" evidence="5">
    <location>
        <begin position="370"/>
        <end position="668"/>
    </location>
</feature>
<protein>
    <recommendedName>
        <fullName evidence="7">TM7S3/TM198-like domain-containing protein</fullName>
    </recommendedName>
</protein>
<comment type="caution">
    <text evidence="8">The sequence shown here is derived from an EMBL/GenBank/DDBJ whole genome shotgun (WGS) entry which is preliminary data.</text>
</comment>
<evidence type="ECO:0000256" key="4">
    <source>
        <dbReference type="ARBA" id="ARBA00023136"/>
    </source>
</evidence>
<dbReference type="Pfam" id="PF13886">
    <property type="entry name" value="TM7S3_TM198"/>
    <property type="match status" value="1"/>
</dbReference>
<keyword evidence="4 6" id="KW-0472">Membrane</keyword>
<evidence type="ECO:0000256" key="6">
    <source>
        <dbReference type="SAM" id="Phobius"/>
    </source>
</evidence>
<feature type="transmembrane region" description="Helical" evidence="6">
    <location>
        <begin position="112"/>
        <end position="133"/>
    </location>
</feature>
<dbReference type="GO" id="GO:0016020">
    <property type="term" value="C:membrane"/>
    <property type="evidence" value="ECO:0007669"/>
    <property type="project" value="UniProtKB-SubCell"/>
</dbReference>
<feature type="compositionally biased region" description="Low complexity" evidence="5">
    <location>
        <begin position="534"/>
        <end position="543"/>
    </location>
</feature>
<gene>
    <name evidence="8" type="ORF">BCR35DRAFT_305683</name>
</gene>
<evidence type="ECO:0000313" key="8">
    <source>
        <dbReference type="EMBL" id="ORY76923.1"/>
    </source>
</evidence>
<dbReference type="InterPro" id="IPR025256">
    <property type="entry name" value="TM7S3/TM198-like_dom"/>
</dbReference>
<feature type="compositionally biased region" description="Acidic residues" evidence="5">
    <location>
        <begin position="494"/>
        <end position="506"/>
    </location>
</feature>
<dbReference type="InParanoid" id="A0A1Y2EZB1"/>
<dbReference type="OrthoDB" id="2538469at2759"/>
<dbReference type="Proteomes" id="UP000193467">
    <property type="component" value="Unassembled WGS sequence"/>
</dbReference>
<feature type="compositionally biased region" description="Polar residues" evidence="5">
    <location>
        <begin position="552"/>
        <end position="562"/>
    </location>
</feature>
<keyword evidence="2 6" id="KW-0812">Transmembrane</keyword>
<evidence type="ECO:0000256" key="5">
    <source>
        <dbReference type="SAM" id="MobiDB-lite"/>
    </source>
</evidence>
<accession>A0A1Y2EZB1</accession>
<dbReference type="AlphaFoldDB" id="A0A1Y2EZB1"/>
<feature type="transmembrane region" description="Helical" evidence="6">
    <location>
        <begin position="244"/>
        <end position="261"/>
    </location>
</feature>
<keyword evidence="9" id="KW-1185">Reference proteome</keyword>
<organism evidence="8 9">
    <name type="scientific">Leucosporidium creatinivorum</name>
    <dbReference type="NCBI Taxonomy" id="106004"/>
    <lineage>
        <taxon>Eukaryota</taxon>
        <taxon>Fungi</taxon>
        <taxon>Dikarya</taxon>
        <taxon>Basidiomycota</taxon>
        <taxon>Pucciniomycotina</taxon>
        <taxon>Microbotryomycetes</taxon>
        <taxon>Leucosporidiales</taxon>
        <taxon>Leucosporidium</taxon>
    </lineage>
</organism>
<feature type="transmembrane region" description="Helical" evidence="6">
    <location>
        <begin position="268"/>
        <end position="292"/>
    </location>
</feature>
<feature type="compositionally biased region" description="Low complexity" evidence="5">
    <location>
        <begin position="647"/>
        <end position="658"/>
    </location>
</feature>
<evidence type="ECO:0000256" key="2">
    <source>
        <dbReference type="ARBA" id="ARBA00022692"/>
    </source>
</evidence>